<dbReference type="AlphaFoldDB" id="A0AAV4ND21"/>
<evidence type="ECO:0000313" key="1">
    <source>
        <dbReference type="EMBL" id="GIX81581.1"/>
    </source>
</evidence>
<proteinExistence type="predicted"/>
<reference evidence="1 2" key="1">
    <citation type="submission" date="2021-06" db="EMBL/GenBank/DDBJ databases">
        <title>Caerostris darwini draft genome.</title>
        <authorList>
            <person name="Kono N."/>
            <person name="Arakawa K."/>
        </authorList>
    </citation>
    <scope>NUCLEOTIDE SEQUENCE [LARGE SCALE GENOMIC DNA]</scope>
</reference>
<comment type="caution">
    <text evidence="1">The sequence shown here is derived from an EMBL/GenBank/DDBJ whole genome shotgun (WGS) entry which is preliminary data.</text>
</comment>
<dbReference type="Proteomes" id="UP001054837">
    <property type="component" value="Unassembled WGS sequence"/>
</dbReference>
<keyword evidence="2" id="KW-1185">Reference proteome</keyword>
<accession>A0AAV4ND21</accession>
<organism evidence="1 2">
    <name type="scientific">Caerostris darwini</name>
    <dbReference type="NCBI Taxonomy" id="1538125"/>
    <lineage>
        <taxon>Eukaryota</taxon>
        <taxon>Metazoa</taxon>
        <taxon>Ecdysozoa</taxon>
        <taxon>Arthropoda</taxon>
        <taxon>Chelicerata</taxon>
        <taxon>Arachnida</taxon>
        <taxon>Araneae</taxon>
        <taxon>Araneomorphae</taxon>
        <taxon>Entelegynae</taxon>
        <taxon>Araneoidea</taxon>
        <taxon>Araneidae</taxon>
        <taxon>Caerostris</taxon>
    </lineage>
</organism>
<dbReference type="EMBL" id="BPLQ01001411">
    <property type="protein sequence ID" value="GIX81581.1"/>
    <property type="molecule type" value="Genomic_DNA"/>
</dbReference>
<evidence type="ECO:0000313" key="2">
    <source>
        <dbReference type="Proteomes" id="UP001054837"/>
    </source>
</evidence>
<sequence length="183" mass="21002">MIHSNRGNFWGCRLLESFFQLSVKIRVTCVFSGHWGGVRSWNLVRTISVGRPGLQPCLTPGIVKLCCLRNLACRIQRGNTSKLNQQSGDYDSLKSVVSIEITNPRSSPKEENSHPHGLRPEFAYDYHRSHSNRRSWFNSNPSLTGWRLRWWSGWAGYCSHAPPISNCCSWLVCRSFHRNRALI</sequence>
<gene>
    <name evidence="1" type="ORF">CDAR_255971</name>
</gene>
<name>A0AAV4ND21_9ARAC</name>
<protein>
    <submittedName>
        <fullName evidence="1">Uncharacterized protein</fullName>
    </submittedName>
</protein>